<evidence type="ECO:0000313" key="3">
    <source>
        <dbReference type="EnsemblPlants" id="OMERI06G01450.1"/>
    </source>
</evidence>
<keyword evidence="1" id="KW-0472">Membrane</keyword>
<evidence type="ECO:0000313" key="4">
    <source>
        <dbReference type="Proteomes" id="UP000008021"/>
    </source>
</evidence>
<sequence>MRGDGAGSGSYEYLSCQKTTGMIWNLTSSYTDKSNEASMVSASLIVFALAALFFNLNLFSGISDVGAILDPKVRVILSKALSLFLPVMSYLFSEAKNAGAAASAAGGSTGSLELELSLRARLILVWMLLVELLRKKVEEIRMEAWPAGTVERAGRVAWLGSLVFFNLRAAGRKAVFGILWTLCAAKLVQRMTYTEVGKRSFAYGKNAKLVISYMAQMLQNDAEVELEHHPHGCHGGDELLRRCKYLVMGEEGLVIEPINSGYRITGDIDAVTTVGKIWTLAESDHLLASLDMDHRLRRLCVSFALFKLLRRSFERLPPMTEAETRHCRDLLFRGLYAGAGDGDGGGAEALFEVMSDEANFVAEYYHSVVPVVLASPFFLLANYVLLPLVVLVLCLVVVVLCGNGDVLFSLRSIESDNYTMSSGGVATMARCLLRAVATSPAAFFTAIDLSITSLLFLVLVYEEVWEFVVFLLSNWFMVSLLHAYASSNARWRDSAAFRWAIRRILWARSKMLSHHGLRFKQFSVLSPCRLSLTLPAAVSLALAILPAVSVPCQVKQSIAEYMAKWLYDGGDGMSAVAEHPELLPFCASSGGGGGGVGVVEVILTWHIATAILEEKCPPAASQSDDAIVARTLSRYMAYLVAFHPELLPGNQDSTELVFQAMNDELKQVLGFWGYHLRPLLMLMLRRTRRFECDMVVMAGVAERRPASKQQQQEMTVLQKGAALGRALVEKAGRDGAGGGVWKVVGDVWVELAVEVAPASDEERVMGHRKVLPEGGEFVTVLWALAVHTGISRRLAVTLTPPDTMDRV</sequence>
<dbReference type="Pfam" id="PF13968">
    <property type="entry name" value="DUF4220"/>
    <property type="match status" value="1"/>
</dbReference>
<evidence type="ECO:0000259" key="2">
    <source>
        <dbReference type="Pfam" id="PF13968"/>
    </source>
</evidence>
<reference evidence="3" key="1">
    <citation type="submission" date="2015-04" db="UniProtKB">
        <authorList>
            <consortium name="EnsemblPlants"/>
        </authorList>
    </citation>
    <scope>IDENTIFICATION</scope>
</reference>
<feature type="transmembrane region" description="Helical" evidence="1">
    <location>
        <begin position="39"/>
        <end position="61"/>
    </location>
</feature>
<dbReference type="InterPro" id="IPR025315">
    <property type="entry name" value="DUF4220"/>
</dbReference>
<keyword evidence="1" id="KW-0812">Transmembrane</keyword>
<evidence type="ECO:0000256" key="1">
    <source>
        <dbReference type="SAM" id="Phobius"/>
    </source>
</evidence>
<keyword evidence="4" id="KW-1185">Reference proteome</keyword>
<feature type="domain" description="DUF4220" evidence="2">
    <location>
        <begin position="156"/>
        <end position="525"/>
    </location>
</feature>
<protein>
    <recommendedName>
        <fullName evidence="2">DUF4220 domain-containing protein</fullName>
    </recommendedName>
</protein>
<dbReference type="Proteomes" id="UP000008021">
    <property type="component" value="Chromosome 6"/>
</dbReference>
<dbReference type="Gramene" id="OMERI06G01450.1">
    <property type="protein sequence ID" value="OMERI06G01450.1"/>
    <property type="gene ID" value="OMERI06G01450"/>
</dbReference>
<dbReference type="EnsemblPlants" id="OMERI06G01450.1">
    <property type="protein sequence ID" value="OMERI06G01450.1"/>
    <property type="gene ID" value="OMERI06G01450"/>
</dbReference>
<dbReference type="eggNOG" id="ENOG502QSWW">
    <property type="taxonomic scope" value="Eukaryota"/>
</dbReference>
<proteinExistence type="predicted"/>
<dbReference type="HOGENOM" id="CLU_008762_0_1_1"/>
<organism evidence="3">
    <name type="scientific">Oryza meridionalis</name>
    <dbReference type="NCBI Taxonomy" id="40149"/>
    <lineage>
        <taxon>Eukaryota</taxon>
        <taxon>Viridiplantae</taxon>
        <taxon>Streptophyta</taxon>
        <taxon>Embryophyta</taxon>
        <taxon>Tracheophyta</taxon>
        <taxon>Spermatophyta</taxon>
        <taxon>Magnoliopsida</taxon>
        <taxon>Liliopsida</taxon>
        <taxon>Poales</taxon>
        <taxon>Poaceae</taxon>
        <taxon>BOP clade</taxon>
        <taxon>Oryzoideae</taxon>
        <taxon>Oryzeae</taxon>
        <taxon>Oryzinae</taxon>
        <taxon>Oryza</taxon>
    </lineage>
</organism>
<keyword evidence="1" id="KW-1133">Transmembrane helix</keyword>
<feature type="transmembrane region" description="Helical" evidence="1">
    <location>
        <begin position="431"/>
        <end position="461"/>
    </location>
</feature>
<dbReference type="STRING" id="40149.A0A0E0DVZ6"/>
<accession>A0A0E0DVZ6</accession>
<reference evidence="3" key="2">
    <citation type="submission" date="2018-05" db="EMBL/GenBank/DDBJ databases">
        <title>OmerRS3 (Oryza meridionalis Reference Sequence Version 3).</title>
        <authorList>
            <person name="Zhang J."/>
            <person name="Kudrna D."/>
            <person name="Lee S."/>
            <person name="Talag J."/>
            <person name="Welchert J."/>
            <person name="Wing R.A."/>
        </authorList>
    </citation>
    <scope>NUCLEOTIDE SEQUENCE [LARGE SCALE GENOMIC DNA]</scope>
    <source>
        <strain evidence="3">cv. OR44</strain>
    </source>
</reference>
<dbReference type="Pfam" id="PF04578">
    <property type="entry name" value="DUF594"/>
    <property type="match status" value="1"/>
</dbReference>
<name>A0A0E0DVZ6_9ORYZ</name>
<dbReference type="AlphaFoldDB" id="A0A0E0DVZ6"/>
<dbReference type="PANTHER" id="PTHR31325">
    <property type="entry name" value="OS01G0798800 PROTEIN-RELATED"/>
    <property type="match status" value="1"/>
</dbReference>
<dbReference type="InterPro" id="IPR007658">
    <property type="entry name" value="DUF594"/>
</dbReference>
<feature type="transmembrane region" description="Helical" evidence="1">
    <location>
        <begin position="467"/>
        <end position="485"/>
    </location>
</feature>